<evidence type="ECO:0000256" key="1">
    <source>
        <dbReference type="ARBA" id="ARBA00007805"/>
    </source>
</evidence>
<keyword evidence="9" id="KW-1185">Reference proteome</keyword>
<sequence>MYIHLSNSVYQRITSSSCNCDLMRRFRRPCRLAQIISCGQIAAATASKLLVGCCCSTATRLAGEGGGGPTHFLHIDDFDKKTVLHMLERAAEVKAVLKSGERNYQPLQGLSMAMIFTKPSMRTRVSFETGVYKLGGHAIYLGPDDIQLGKREETRDIAWVLSGYNDVIMARLFAHKDLVDLAMYAKVPVINGLTDYNHPCQIMADVLTIIEHLGRIEGIKVVYMGDGNNVVHSWLRLAAVLPIHFVCACPHGFEPDTATVDRARNAGVSRIEISNNPLEAVKGAHVVYADVWASMGQKEEAAIRSQRFKGFQVDEAMMETAGPQAYFMHCLPAERGVEVTDAVIEAPNSIVFAQAENRMHAQNAILLHVLGL</sequence>
<dbReference type="SUPFAM" id="SSF53671">
    <property type="entry name" value="Aspartate/ornithine carbamoyltransferase"/>
    <property type="match status" value="1"/>
</dbReference>
<dbReference type="PRINTS" id="PR00100">
    <property type="entry name" value="AOTCASE"/>
</dbReference>
<reference evidence="8" key="1">
    <citation type="submission" date="2024-02" db="EMBL/GenBank/DDBJ databases">
        <authorList>
            <consortium name="ELIXIR-Norway"/>
            <consortium name="Elixir Norway"/>
        </authorList>
    </citation>
    <scope>NUCLEOTIDE SEQUENCE</scope>
</reference>
<feature type="domain" description="Aspartate/ornithine carbamoyltransferase carbamoyl-P binding" evidence="7">
    <location>
        <begin position="71"/>
        <end position="211"/>
    </location>
</feature>
<evidence type="ECO:0000256" key="3">
    <source>
        <dbReference type="ARBA" id="ARBA00022679"/>
    </source>
</evidence>
<gene>
    <name evidence="8" type="ORF">CSSPJE1EN1_LOCUS19180</name>
</gene>
<dbReference type="NCBIfam" id="TIGR00658">
    <property type="entry name" value="orni_carb_tr"/>
    <property type="match status" value="1"/>
</dbReference>
<evidence type="ECO:0000259" key="7">
    <source>
        <dbReference type="Pfam" id="PF02729"/>
    </source>
</evidence>
<dbReference type="PANTHER" id="PTHR45753:SF3">
    <property type="entry name" value="ORNITHINE TRANSCARBAMYLASE, MITOCHONDRIAL"/>
    <property type="match status" value="1"/>
</dbReference>
<dbReference type="PRINTS" id="PR00102">
    <property type="entry name" value="OTCASE"/>
</dbReference>
<evidence type="ECO:0000256" key="4">
    <source>
        <dbReference type="ARBA" id="ARBA00048772"/>
    </source>
</evidence>
<keyword evidence="3 5" id="KW-0808">Transferase</keyword>
<dbReference type="Gene3D" id="3.40.50.1370">
    <property type="entry name" value="Aspartate/ornithine carbamoyltransferase"/>
    <property type="match status" value="2"/>
</dbReference>
<comment type="catalytic activity">
    <reaction evidence="4">
        <text>carbamoyl phosphate + L-ornithine = L-citrulline + phosphate + H(+)</text>
        <dbReference type="Rhea" id="RHEA:19513"/>
        <dbReference type="ChEBI" id="CHEBI:15378"/>
        <dbReference type="ChEBI" id="CHEBI:43474"/>
        <dbReference type="ChEBI" id="CHEBI:46911"/>
        <dbReference type="ChEBI" id="CHEBI:57743"/>
        <dbReference type="ChEBI" id="CHEBI:58228"/>
        <dbReference type="EC" id="2.1.3.3"/>
    </reaction>
</comment>
<evidence type="ECO:0000259" key="6">
    <source>
        <dbReference type="Pfam" id="PF00185"/>
    </source>
</evidence>
<feature type="domain" description="Aspartate/ornithine carbamoyltransferase Asp/Orn-binding" evidence="6">
    <location>
        <begin position="217"/>
        <end position="368"/>
    </location>
</feature>
<protein>
    <recommendedName>
        <fullName evidence="2">ornithine carbamoyltransferase</fullName>
        <ecNumber evidence="2">2.1.3.3</ecNumber>
    </recommendedName>
</protein>
<dbReference type="EC" id="2.1.3.3" evidence="2"/>
<organism evidence="8 9">
    <name type="scientific">Sphagnum jensenii</name>
    <dbReference type="NCBI Taxonomy" id="128206"/>
    <lineage>
        <taxon>Eukaryota</taxon>
        <taxon>Viridiplantae</taxon>
        <taxon>Streptophyta</taxon>
        <taxon>Embryophyta</taxon>
        <taxon>Bryophyta</taxon>
        <taxon>Sphagnophytina</taxon>
        <taxon>Sphagnopsida</taxon>
        <taxon>Sphagnales</taxon>
        <taxon>Sphagnaceae</taxon>
        <taxon>Sphagnum</taxon>
    </lineage>
</organism>
<dbReference type="Proteomes" id="UP001497444">
    <property type="component" value="Chromosome 5"/>
</dbReference>
<dbReference type="HAMAP" id="MF_01109">
    <property type="entry name" value="OTCase"/>
    <property type="match status" value="1"/>
</dbReference>
<dbReference type="NCBIfam" id="NF001986">
    <property type="entry name" value="PRK00779.1"/>
    <property type="match status" value="1"/>
</dbReference>
<dbReference type="EMBL" id="OZ020100">
    <property type="protein sequence ID" value="CAK9273702.1"/>
    <property type="molecule type" value="Genomic_DNA"/>
</dbReference>
<proteinExistence type="inferred from homology"/>
<dbReference type="InterPro" id="IPR006132">
    <property type="entry name" value="Asp/Orn_carbamoyltranf_P-bd"/>
</dbReference>
<dbReference type="Pfam" id="PF00185">
    <property type="entry name" value="OTCace"/>
    <property type="match status" value="1"/>
</dbReference>
<comment type="similarity">
    <text evidence="1">Belongs to the aspartate/ornithine carbamoyltransferase superfamily. OTCase family.</text>
</comment>
<dbReference type="InterPro" id="IPR036901">
    <property type="entry name" value="Asp/Orn_carbamoylTrfase_sf"/>
</dbReference>
<dbReference type="InterPro" id="IPR002292">
    <property type="entry name" value="Orn/put_carbamltrans"/>
</dbReference>
<evidence type="ECO:0000313" key="9">
    <source>
        <dbReference type="Proteomes" id="UP001497444"/>
    </source>
</evidence>
<evidence type="ECO:0000313" key="8">
    <source>
        <dbReference type="EMBL" id="CAK9273702.1"/>
    </source>
</evidence>
<dbReference type="PANTHER" id="PTHR45753">
    <property type="entry name" value="ORNITHINE CARBAMOYLTRANSFERASE, MITOCHONDRIAL"/>
    <property type="match status" value="1"/>
</dbReference>
<dbReference type="InterPro" id="IPR024904">
    <property type="entry name" value="OTCase_ArgI"/>
</dbReference>
<dbReference type="Pfam" id="PF02729">
    <property type="entry name" value="OTCace_N"/>
    <property type="match status" value="1"/>
</dbReference>
<name>A0ABP0X7Z8_9BRYO</name>
<accession>A0ABP0X7Z8</accession>
<evidence type="ECO:0000256" key="2">
    <source>
        <dbReference type="ARBA" id="ARBA00013007"/>
    </source>
</evidence>
<evidence type="ECO:0000256" key="5">
    <source>
        <dbReference type="RuleBase" id="RU003634"/>
    </source>
</evidence>
<dbReference type="InterPro" id="IPR006131">
    <property type="entry name" value="Asp_carbamoyltransf_Asp/Orn-bd"/>
</dbReference>
<dbReference type="InterPro" id="IPR006130">
    <property type="entry name" value="Asp/Orn_carbamoylTrfase"/>
</dbReference>